<comment type="catalytic activity">
    <reaction evidence="12 17">
        <text>L-isoleucine + 2-oxoglutarate = (S)-3-methyl-2-oxopentanoate + L-glutamate</text>
        <dbReference type="Rhea" id="RHEA:24801"/>
        <dbReference type="ChEBI" id="CHEBI:16810"/>
        <dbReference type="ChEBI" id="CHEBI:29985"/>
        <dbReference type="ChEBI" id="CHEBI:35146"/>
        <dbReference type="ChEBI" id="CHEBI:58045"/>
        <dbReference type="EC" id="2.6.1.42"/>
    </reaction>
</comment>
<dbReference type="InterPro" id="IPR018300">
    <property type="entry name" value="Aminotrans_IV_CS"/>
</dbReference>
<dbReference type="EMBL" id="BMVC01000006">
    <property type="protein sequence ID" value="GHC94958.1"/>
    <property type="molecule type" value="Genomic_DNA"/>
</dbReference>
<comment type="pathway">
    <text evidence="3">Amino-acid biosynthesis; L-valine biosynthesis; L-valine from pyruvate: step 4/4.</text>
</comment>
<comment type="similarity">
    <text evidence="5 15">Belongs to the class-IV pyridoxal-phosphate-dependent aminotransferase family.</text>
</comment>
<evidence type="ECO:0000256" key="15">
    <source>
        <dbReference type="RuleBase" id="RU004106"/>
    </source>
</evidence>
<keyword evidence="10 17" id="KW-0100">Branched-chain amino acid biosynthesis</keyword>
<dbReference type="InterPro" id="IPR036038">
    <property type="entry name" value="Aminotransferase-like"/>
</dbReference>
<keyword evidence="7 17" id="KW-0028">Amino-acid biosynthesis</keyword>
<proteinExistence type="inferred from homology"/>
<protein>
    <recommendedName>
        <fullName evidence="17">Branched-chain-amino-acid aminotransferase</fullName>
        <ecNumber evidence="17">2.6.1.42</ecNumber>
    </recommendedName>
</protein>
<dbReference type="EC" id="2.6.1.42" evidence="17"/>
<keyword evidence="6 17" id="KW-0032">Aminotransferase</keyword>
<evidence type="ECO:0000256" key="4">
    <source>
        <dbReference type="ARBA" id="ARBA00005072"/>
    </source>
</evidence>
<organism evidence="18 19">
    <name type="scientific">Streptomyces finlayi</name>
    <dbReference type="NCBI Taxonomy" id="67296"/>
    <lineage>
        <taxon>Bacteria</taxon>
        <taxon>Bacillati</taxon>
        <taxon>Actinomycetota</taxon>
        <taxon>Actinomycetes</taxon>
        <taxon>Kitasatosporales</taxon>
        <taxon>Streptomycetaceae</taxon>
        <taxon>Streptomyces</taxon>
    </lineage>
</organism>
<dbReference type="Gene3D" id="3.30.470.10">
    <property type="match status" value="1"/>
</dbReference>
<evidence type="ECO:0000256" key="5">
    <source>
        <dbReference type="ARBA" id="ARBA00009320"/>
    </source>
</evidence>
<dbReference type="Pfam" id="PF01063">
    <property type="entry name" value="Aminotran_4"/>
    <property type="match status" value="1"/>
</dbReference>
<dbReference type="NCBIfam" id="NF009897">
    <property type="entry name" value="PRK13357.1"/>
    <property type="match status" value="1"/>
</dbReference>
<reference evidence="18" key="2">
    <citation type="submission" date="2020-09" db="EMBL/GenBank/DDBJ databases">
        <authorList>
            <person name="Sun Q."/>
            <person name="Ohkuma M."/>
        </authorList>
    </citation>
    <scope>NUCLEOTIDE SEQUENCE</scope>
    <source>
        <strain evidence="18">JCM 4637</strain>
    </source>
</reference>
<evidence type="ECO:0000256" key="17">
    <source>
        <dbReference type="RuleBase" id="RU004517"/>
    </source>
</evidence>
<dbReference type="Proteomes" id="UP000638353">
    <property type="component" value="Unassembled WGS sequence"/>
</dbReference>
<comment type="caution">
    <text evidence="18">The sequence shown here is derived from an EMBL/GenBank/DDBJ whole genome shotgun (WGS) entry which is preliminary data.</text>
</comment>
<evidence type="ECO:0000313" key="19">
    <source>
        <dbReference type="Proteomes" id="UP000638353"/>
    </source>
</evidence>
<dbReference type="PIRSF" id="PIRSF006468">
    <property type="entry name" value="BCAT1"/>
    <property type="match status" value="1"/>
</dbReference>
<name>A0A918WYH3_9ACTN</name>
<gene>
    <name evidence="18" type="primary">ilvE</name>
    <name evidence="18" type="ORF">GCM10010334_33570</name>
</gene>
<dbReference type="GO" id="GO:0004084">
    <property type="term" value="F:branched-chain-amino-acid transaminase activity"/>
    <property type="evidence" value="ECO:0007669"/>
    <property type="project" value="UniProtKB-EC"/>
</dbReference>
<keyword evidence="8 17" id="KW-0808">Transferase</keyword>
<dbReference type="PANTHER" id="PTHR11825">
    <property type="entry name" value="SUBGROUP IIII AMINOTRANSFERASE"/>
    <property type="match status" value="1"/>
</dbReference>
<dbReference type="CDD" id="cd01557">
    <property type="entry name" value="BCAT_beta_family"/>
    <property type="match status" value="1"/>
</dbReference>
<evidence type="ECO:0000256" key="12">
    <source>
        <dbReference type="ARBA" id="ARBA00048798"/>
    </source>
</evidence>
<dbReference type="SUPFAM" id="SSF56752">
    <property type="entry name" value="D-aminoacid aminotransferase-like PLP-dependent enzymes"/>
    <property type="match status" value="1"/>
</dbReference>
<dbReference type="Gene3D" id="3.20.10.10">
    <property type="entry name" value="D-amino Acid Aminotransferase, subunit A, domain 2"/>
    <property type="match status" value="1"/>
</dbReference>
<comment type="pathway">
    <text evidence="2">Amino-acid biosynthesis; L-isoleucine biosynthesis; L-isoleucine from 2-oxobutanoate: step 4/4.</text>
</comment>
<evidence type="ECO:0000256" key="9">
    <source>
        <dbReference type="ARBA" id="ARBA00022898"/>
    </source>
</evidence>
<comment type="catalytic activity">
    <reaction evidence="11 17">
        <text>L-valine + 2-oxoglutarate = 3-methyl-2-oxobutanoate + L-glutamate</text>
        <dbReference type="Rhea" id="RHEA:24813"/>
        <dbReference type="ChEBI" id="CHEBI:11851"/>
        <dbReference type="ChEBI" id="CHEBI:16810"/>
        <dbReference type="ChEBI" id="CHEBI:29985"/>
        <dbReference type="ChEBI" id="CHEBI:57762"/>
        <dbReference type="EC" id="2.6.1.42"/>
    </reaction>
</comment>
<comment type="cofactor">
    <cofactor evidence="1 16">
        <name>pyridoxal 5'-phosphate</name>
        <dbReference type="ChEBI" id="CHEBI:597326"/>
    </cofactor>
</comment>
<dbReference type="InterPro" id="IPR043132">
    <property type="entry name" value="BCAT-like_C"/>
</dbReference>
<evidence type="ECO:0000256" key="16">
    <source>
        <dbReference type="RuleBase" id="RU004516"/>
    </source>
</evidence>
<dbReference type="PANTHER" id="PTHR11825:SF44">
    <property type="entry name" value="BRANCHED-CHAIN-AMINO-ACID AMINOTRANSFERASE"/>
    <property type="match status" value="1"/>
</dbReference>
<dbReference type="InterPro" id="IPR043131">
    <property type="entry name" value="BCAT-like_N"/>
</dbReference>
<dbReference type="InterPro" id="IPR005786">
    <property type="entry name" value="B_amino_transII"/>
</dbReference>
<sequence>MLIEDTPRDITSIPFAHHGTPALLTPAERGARTAEAPFGSVFTEHMVSLKWTGTDGWHDGEVGPYAPLVLDPAAVGLHYGQSVFEGLKAYRTADGRTAVFRPHAHGDRFRRSAARLLMPELPTQTFVHAVEELVRADAAWVPAEEHRSLYLRPLLFASEAHLALRPAREFRFLLIAFVTERFFGAPRPITVWISEDYARATPGGTGAAKFGGNYAASYAAQARATAEGCDQVVWLDAQERRWVEELGGMNIFFVEGTGAQRRLVTPPLSGTILPGVTRDTILSAAPELGLPVEERPVSVEQWREGCRQGRITEVFACGTAAQVSSVGTVRTADGDFTVGDGSPGPVAGMISDLLAGIERGLAPDPAGWMHYV</sequence>
<accession>A0A918WYH3</accession>
<evidence type="ECO:0000256" key="7">
    <source>
        <dbReference type="ARBA" id="ARBA00022605"/>
    </source>
</evidence>
<evidence type="ECO:0000256" key="14">
    <source>
        <dbReference type="PIRSR" id="PIRSR006468-1"/>
    </source>
</evidence>
<reference evidence="18" key="1">
    <citation type="journal article" date="2014" name="Int. J. Syst. Evol. Microbiol.">
        <title>Complete genome sequence of Corynebacterium casei LMG S-19264T (=DSM 44701T), isolated from a smear-ripened cheese.</title>
        <authorList>
            <consortium name="US DOE Joint Genome Institute (JGI-PGF)"/>
            <person name="Walter F."/>
            <person name="Albersmeier A."/>
            <person name="Kalinowski J."/>
            <person name="Ruckert C."/>
        </authorList>
    </citation>
    <scope>NUCLEOTIDE SEQUENCE</scope>
    <source>
        <strain evidence="18">JCM 4637</strain>
    </source>
</reference>
<dbReference type="NCBIfam" id="TIGR01123">
    <property type="entry name" value="ilvE_II"/>
    <property type="match status" value="1"/>
</dbReference>
<feature type="modified residue" description="N6-(pyridoxal phosphate)lysine" evidence="14">
    <location>
        <position position="209"/>
    </location>
</feature>
<dbReference type="InterPro" id="IPR033939">
    <property type="entry name" value="BCAT_family"/>
</dbReference>
<dbReference type="PROSITE" id="PS00770">
    <property type="entry name" value="AA_TRANSFER_CLASS_4"/>
    <property type="match status" value="1"/>
</dbReference>
<comment type="pathway">
    <text evidence="4">Amino-acid biosynthesis; L-leucine biosynthesis; L-leucine from 3-methyl-2-oxobutanoate: step 4/4.</text>
</comment>
<evidence type="ECO:0000256" key="3">
    <source>
        <dbReference type="ARBA" id="ARBA00004931"/>
    </source>
</evidence>
<comment type="catalytic activity">
    <reaction evidence="13 17">
        <text>L-leucine + 2-oxoglutarate = 4-methyl-2-oxopentanoate + L-glutamate</text>
        <dbReference type="Rhea" id="RHEA:18321"/>
        <dbReference type="ChEBI" id="CHEBI:16810"/>
        <dbReference type="ChEBI" id="CHEBI:17865"/>
        <dbReference type="ChEBI" id="CHEBI:29985"/>
        <dbReference type="ChEBI" id="CHEBI:57427"/>
        <dbReference type="EC" id="2.6.1.42"/>
    </reaction>
</comment>
<evidence type="ECO:0000313" key="18">
    <source>
        <dbReference type="EMBL" id="GHC94958.1"/>
    </source>
</evidence>
<dbReference type="InterPro" id="IPR001544">
    <property type="entry name" value="Aminotrans_IV"/>
</dbReference>
<dbReference type="AlphaFoldDB" id="A0A918WYH3"/>
<evidence type="ECO:0000256" key="8">
    <source>
        <dbReference type="ARBA" id="ARBA00022679"/>
    </source>
</evidence>
<dbReference type="GO" id="GO:0008652">
    <property type="term" value="P:amino acid biosynthetic process"/>
    <property type="evidence" value="ECO:0007669"/>
    <property type="project" value="UniProtKB-KW"/>
</dbReference>
<evidence type="ECO:0000256" key="10">
    <source>
        <dbReference type="ARBA" id="ARBA00023304"/>
    </source>
</evidence>
<evidence type="ECO:0000256" key="11">
    <source>
        <dbReference type="ARBA" id="ARBA00048212"/>
    </source>
</evidence>
<dbReference type="GO" id="GO:0009082">
    <property type="term" value="P:branched-chain amino acid biosynthetic process"/>
    <property type="evidence" value="ECO:0007669"/>
    <property type="project" value="UniProtKB-KW"/>
</dbReference>
<evidence type="ECO:0000256" key="6">
    <source>
        <dbReference type="ARBA" id="ARBA00022576"/>
    </source>
</evidence>
<evidence type="ECO:0000256" key="2">
    <source>
        <dbReference type="ARBA" id="ARBA00004824"/>
    </source>
</evidence>
<evidence type="ECO:0000256" key="1">
    <source>
        <dbReference type="ARBA" id="ARBA00001933"/>
    </source>
</evidence>
<evidence type="ECO:0000256" key="13">
    <source>
        <dbReference type="ARBA" id="ARBA00049229"/>
    </source>
</evidence>
<keyword evidence="9 16" id="KW-0663">Pyridoxal phosphate</keyword>